<gene>
    <name evidence="2" type="ORF">GCM10023340_16540</name>
</gene>
<feature type="domain" description="Glyoxalase-like" evidence="1">
    <location>
        <begin position="136"/>
        <end position="236"/>
    </location>
</feature>
<accession>A0ABP9PGC3</accession>
<comment type="caution">
    <text evidence="2">The sequence shown here is derived from an EMBL/GenBank/DDBJ whole genome shotgun (WGS) entry which is preliminary data.</text>
</comment>
<evidence type="ECO:0000313" key="2">
    <source>
        <dbReference type="EMBL" id="GAA5146110.1"/>
    </source>
</evidence>
<dbReference type="Proteomes" id="UP001500221">
    <property type="component" value="Unassembled WGS sequence"/>
</dbReference>
<sequence>MTALPFWATAFIDVAAPDHDAAVAFWRGVTGYGLSAPRPDGDGGAFATLLPPEGDDYLRVQRLARGGSRVHYDLSVTDRRAAADRAVGLGATEVADHGHVVLRSPAGLLFCFVQQPGAAVPPPASWPGGRSRVDQVCVDVGPSLFDAELAFWAALTGFAPTPARGEFRRLDGDGMPLRLLFQRLDDDRPAGFHLDLAADDPEAEVARHVALGATVEGPGRGWTVLVDPAGLRYCVTSRAPG</sequence>
<dbReference type="Pfam" id="PF18029">
    <property type="entry name" value="Glyoxalase_6"/>
    <property type="match status" value="2"/>
</dbReference>
<keyword evidence="3" id="KW-1185">Reference proteome</keyword>
<dbReference type="Gene3D" id="3.10.180.10">
    <property type="entry name" value="2,3-Dihydroxybiphenyl 1,2-Dioxygenase, domain 1"/>
    <property type="match status" value="2"/>
</dbReference>
<dbReference type="RefSeq" id="WP_345456813.1">
    <property type="nucleotide sequence ID" value="NZ_BAABKG010000002.1"/>
</dbReference>
<name>A0ABP9PGC3_9ACTN</name>
<feature type="domain" description="Glyoxalase-like" evidence="1">
    <location>
        <begin position="12"/>
        <end position="113"/>
    </location>
</feature>
<dbReference type="InterPro" id="IPR041581">
    <property type="entry name" value="Glyoxalase_6"/>
</dbReference>
<reference evidence="3" key="1">
    <citation type="journal article" date="2019" name="Int. J. Syst. Evol. Microbiol.">
        <title>The Global Catalogue of Microorganisms (GCM) 10K type strain sequencing project: providing services to taxonomists for standard genome sequencing and annotation.</title>
        <authorList>
            <consortium name="The Broad Institute Genomics Platform"/>
            <consortium name="The Broad Institute Genome Sequencing Center for Infectious Disease"/>
            <person name="Wu L."/>
            <person name="Ma J."/>
        </authorList>
    </citation>
    <scope>NUCLEOTIDE SEQUENCE [LARGE SCALE GENOMIC DNA]</scope>
    <source>
        <strain evidence="3">JCM 18459</strain>
    </source>
</reference>
<dbReference type="PANTHER" id="PTHR35908:SF1">
    <property type="entry name" value="CONSERVED PROTEIN"/>
    <property type="match status" value="1"/>
</dbReference>
<organism evidence="2 3">
    <name type="scientific">Nocardioides marinquilinus</name>
    <dbReference type="NCBI Taxonomy" id="1210400"/>
    <lineage>
        <taxon>Bacteria</taxon>
        <taxon>Bacillati</taxon>
        <taxon>Actinomycetota</taxon>
        <taxon>Actinomycetes</taxon>
        <taxon>Propionibacteriales</taxon>
        <taxon>Nocardioidaceae</taxon>
        <taxon>Nocardioides</taxon>
    </lineage>
</organism>
<dbReference type="EMBL" id="BAABKG010000002">
    <property type="protein sequence ID" value="GAA5146110.1"/>
    <property type="molecule type" value="Genomic_DNA"/>
</dbReference>
<evidence type="ECO:0000259" key="1">
    <source>
        <dbReference type="Pfam" id="PF18029"/>
    </source>
</evidence>
<protein>
    <recommendedName>
        <fullName evidence="1">Glyoxalase-like domain-containing protein</fullName>
    </recommendedName>
</protein>
<proteinExistence type="predicted"/>
<dbReference type="SUPFAM" id="SSF54593">
    <property type="entry name" value="Glyoxalase/Bleomycin resistance protein/Dihydroxybiphenyl dioxygenase"/>
    <property type="match status" value="2"/>
</dbReference>
<dbReference type="InterPro" id="IPR029068">
    <property type="entry name" value="Glyas_Bleomycin-R_OHBP_Dase"/>
</dbReference>
<dbReference type="CDD" id="cd06587">
    <property type="entry name" value="VOC"/>
    <property type="match status" value="1"/>
</dbReference>
<dbReference type="PANTHER" id="PTHR35908">
    <property type="entry name" value="HYPOTHETICAL FUSION PROTEIN"/>
    <property type="match status" value="1"/>
</dbReference>
<evidence type="ECO:0000313" key="3">
    <source>
        <dbReference type="Proteomes" id="UP001500221"/>
    </source>
</evidence>